<dbReference type="Pfam" id="PF12010">
    <property type="entry name" value="DUF3502"/>
    <property type="match status" value="1"/>
</dbReference>
<name>A0A7G9GQV1_9FIRM</name>
<dbReference type="SUPFAM" id="SSF53850">
    <property type="entry name" value="Periplasmic binding protein-like II"/>
    <property type="match status" value="1"/>
</dbReference>
<evidence type="ECO:0000313" key="3">
    <source>
        <dbReference type="Proteomes" id="UP000515856"/>
    </source>
</evidence>
<accession>A0A7G9GQV1</accession>
<dbReference type="Gene3D" id="3.40.190.10">
    <property type="entry name" value="Periplasmic binding protein-like II"/>
    <property type="match status" value="1"/>
</dbReference>
<dbReference type="AlphaFoldDB" id="A0A7G9GQV1"/>
<reference evidence="2 3" key="1">
    <citation type="submission" date="2020-08" db="EMBL/GenBank/DDBJ databases">
        <authorList>
            <person name="Liu C."/>
            <person name="Sun Q."/>
        </authorList>
    </citation>
    <scope>NUCLEOTIDE SEQUENCE [LARGE SCALE GENOMIC DNA]</scope>
    <source>
        <strain evidence="2 3">NSJ-61</strain>
    </source>
</reference>
<proteinExistence type="predicted"/>
<dbReference type="Proteomes" id="UP000515856">
    <property type="component" value="Chromosome"/>
</dbReference>
<protein>
    <recommendedName>
        <fullName evidence="1">DUF3502 domain-containing protein</fullName>
    </recommendedName>
</protein>
<dbReference type="InterPro" id="IPR022627">
    <property type="entry name" value="DUF3502"/>
</dbReference>
<evidence type="ECO:0000259" key="1">
    <source>
        <dbReference type="Pfam" id="PF12010"/>
    </source>
</evidence>
<dbReference type="KEGG" id="ehn:H9Q80_04320"/>
<gene>
    <name evidence="2" type="ORF">H9Q80_04320</name>
</gene>
<sequence>MKKTIIIKCILTAGFIILLNGCSSKKDQLVWYLYGASFNKQNWIKEEDINKEGTIQNKYTKKFNEMLKEKGMDIEVVFKDMKVDEAEDRSFVESEKMYFEKENKAGNQIDIIPYMHSDIRIIKNLDETFNGTYAKKFYEAMPNTYWKSQKIDQHTYYIPKVSLYAKQKCILVDEKMMKELKIDASSLKYDLNSLIPYMEQAKKQLDVIPFSFMDIQYQEYFKNKQYISLPLLSDYETSIYIKDDNKQYKIVNLYEEDAFHNFLKTIQEMNQKELTGAQLDTDEYNKKMEKGTFLRLGNYFPDDLRENSDRNKGYKQMPSGGYDYIRTGGDAVYYQSKKEKEAVELISLINTDQDLSNLFIYGIEGEDYQLKNGIVDPLREDLIIPDSLGSSSMIGNYIIALPSSKSCPDHTTAIMHYLKQLPDEPYLGFSPKIPDKWKDVESVYKDSNNNLPVYEKEGLLEYAKGFNEKLKAAGLKSIIDDLQKQLDAYMG</sequence>
<dbReference type="RefSeq" id="WP_117455002.1">
    <property type="nucleotide sequence ID" value="NZ_CP060636.1"/>
</dbReference>
<keyword evidence="3" id="KW-1185">Reference proteome</keyword>
<dbReference type="EMBL" id="CP060636">
    <property type="protein sequence ID" value="QNM13183.1"/>
    <property type="molecule type" value="Genomic_DNA"/>
</dbReference>
<organism evidence="2 3">
    <name type="scientific">[Eubacterium] hominis</name>
    <dbReference type="NCBI Taxonomy" id="2764325"/>
    <lineage>
        <taxon>Bacteria</taxon>
        <taxon>Bacillati</taxon>
        <taxon>Bacillota</taxon>
        <taxon>Erysipelotrichia</taxon>
        <taxon>Erysipelotrichales</taxon>
        <taxon>Erysipelotrichaceae</taxon>
        <taxon>Amedibacillus</taxon>
    </lineage>
</organism>
<feature type="domain" description="DUF3502" evidence="1">
    <location>
        <begin position="461"/>
        <end position="489"/>
    </location>
</feature>
<evidence type="ECO:0000313" key="2">
    <source>
        <dbReference type="EMBL" id="QNM13183.1"/>
    </source>
</evidence>